<dbReference type="InParanoid" id="D8LGK5"/>
<sequence length="328" mass="35529">MRSLAAEMASMRTRRYHSAISAKKAPALTRALTITAVATGGAGGAMLTLSANLTPPYAAAATPANLPERRDSQRHGDSSPSAKMWDYLRSRLKKTLRGLLWSLEMLLLWSPVVVSGAAVGVLCQLPLVPEETSSHFSKLWWAFLLKALARSGPTFIYRTAQWVKDRQDRLPTQVCSNVRKLNACTRASCLTGGGSWRGLACGLGDEDRETVRVLFSAVMVGDGELAGSVIIERARDQRCTDPEAFCKDVNEAIQRARLGEAQAGELLARIFRLCLKYEVRLEPRVALKVITVAVLEGLHRTLAPDCNMLTAALPSVLTAVPMKTAGAG</sequence>
<dbReference type="STRING" id="2880.D8LGK5"/>
<keyword evidence="2" id="KW-1185">Reference proteome</keyword>
<dbReference type="eggNOG" id="KOG1236">
    <property type="taxonomic scope" value="Eukaryota"/>
</dbReference>
<dbReference type="InterPro" id="IPR052402">
    <property type="entry name" value="ADCK_kinase"/>
</dbReference>
<evidence type="ECO:0000313" key="2">
    <source>
        <dbReference type="Proteomes" id="UP000002630"/>
    </source>
</evidence>
<accession>D8LGK5</accession>
<dbReference type="EMBL" id="FN649729">
    <property type="protein sequence ID" value="CBN79062.1"/>
    <property type="molecule type" value="Genomic_DNA"/>
</dbReference>
<name>D8LGK5_ECTSI</name>
<evidence type="ECO:0000313" key="1">
    <source>
        <dbReference type="EMBL" id="CBN79062.1"/>
    </source>
</evidence>
<dbReference type="AlphaFoldDB" id="D8LGK5"/>
<proteinExistence type="predicted"/>
<dbReference type="PANTHER" id="PTHR45890:SF1">
    <property type="entry name" value="AARF DOMAIN CONTAINING KINASE 2"/>
    <property type="match status" value="1"/>
</dbReference>
<dbReference type="PANTHER" id="PTHR45890">
    <property type="entry name" value="AARF DOMAIN CONTAINING KINASE 2 (PREDICTED)"/>
    <property type="match status" value="1"/>
</dbReference>
<dbReference type="OrthoDB" id="10440796at2759"/>
<reference evidence="1 2" key="1">
    <citation type="journal article" date="2010" name="Nature">
        <title>The Ectocarpus genome and the independent evolution of multicellularity in brown algae.</title>
        <authorList>
            <person name="Cock J.M."/>
            <person name="Sterck L."/>
            <person name="Rouze P."/>
            <person name="Scornet D."/>
            <person name="Allen A.E."/>
            <person name="Amoutzias G."/>
            <person name="Anthouard V."/>
            <person name="Artiguenave F."/>
            <person name="Aury J.M."/>
            <person name="Badger J.H."/>
            <person name="Beszteri B."/>
            <person name="Billiau K."/>
            <person name="Bonnet E."/>
            <person name="Bothwell J.H."/>
            <person name="Bowler C."/>
            <person name="Boyen C."/>
            <person name="Brownlee C."/>
            <person name="Carrano C.J."/>
            <person name="Charrier B."/>
            <person name="Cho G.Y."/>
            <person name="Coelho S.M."/>
            <person name="Collen J."/>
            <person name="Corre E."/>
            <person name="Da Silva C."/>
            <person name="Delage L."/>
            <person name="Delaroque N."/>
            <person name="Dittami S.M."/>
            <person name="Doulbeau S."/>
            <person name="Elias M."/>
            <person name="Farnham G."/>
            <person name="Gachon C.M."/>
            <person name="Gschloessl B."/>
            <person name="Heesch S."/>
            <person name="Jabbari K."/>
            <person name="Jubin C."/>
            <person name="Kawai H."/>
            <person name="Kimura K."/>
            <person name="Kloareg B."/>
            <person name="Kupper F.C."/>
            <person name="Lang D."/>
            <person name="Le Bail A."/>
            <person name="Leblanc C."/>
            <person name="Lerouge P."/>
            <person name="Lohr M."/>
            <person name="Lopez P.J."/>
            <person name="Martens C."/>
            <person name="Maumus F."/>
            <person name="Michel G."/>
            <person name="Miranda-Saavedra D."/>
            <person name="Morales J."/>
            <person name="Moreau H."/>
            <person name="Motomura T."/>
            <person name="Nagasato C."/>
            <person name="Napoli C.A."/>
            <person name="Nelson D.R."/>
            <person name="Nyvall-Collen P."/>
            <person name="Peters A.F."/>
            <person name="Pommier C."/>
            <person name="Potin P."/>
            <person name="Poulain J."/>
            <person name="Quesneville H."/>
            <person name="Read B."/>
            <person name="Rensing S.A."/>
            <person name="Ritter A."/>
            <person name="Rousvoal S."/>
            <person name="Samanta M."/>
            <person name="Samson G."/>
            <person name="Schroeder D.C."/>
            <person name="Segurens B."/>
            <person name="Strittmatter M."/>
            <person name="Tonon T."/>
            <person name="Tregear J.W."/>
            <person name="Valentin K."/>
            <person name="von Dassow P."/>
            <person name="Yamagishi T."/>
            <person name="Van de Peer Y."/>
            <person name="Wincker P."/>
        </authorList>
    </citation>
    <scope>NUCLEOTIDE SEQUENCE [LARGE SCALE GENOMIC DNA]</scope>
    <source>
        <strain evidence="2">Ec32 / CCAP1310/4</strain>
    </source>
</reference>
<dbReference type="Proteomes" id="UP000002630">
    <property type="component" value="Linkage Group LG04"/>
</dbReference>
<dbReference type="EMBL" id="FN648201">
    <property type="protein sequence ID" value="CBN79062.1"/>
    <property type="molecule type" value="Genomic_DNA"/>
</dbReference>
<gene>
    <name evidence="1" type="ORF">Esi_0168_0070</name>
</gene>
<organism evidence="1 2">
    <name type="scientific">Ectocarpus siliculosus</name>
    <name type="common">Brown alga</name>
    <name type="synonym">Conferva siliculosa</name>
    <dbReference type="NCBI Taxonomy" id="2880"/>
    <lineage>
        <taxon>Eukaryota</taxon>
        <taxon>Sar</taxon>
        <taxon>Stramenopiles</taxon>
        <taxon>Ochrophyta</taxon>
        <taxon>PX clade</taxon>
        <taxon>Phaeophyceae</taxon>
        <taxon>Ectocarpales</taxon>
        <taxon>Ectocarpaceae</taxon>
        <taxon>Ectocarpus</taxon>
    </lineage>
</organism>
<protein>
    <submittedName>
        <fullName evidence="1">Uncharacterized protein</fullName>
    </submittedName>
</protein>
<dbReference type="GO" id="GO:0005739">
    <property type="term" value="C:mitochondrion"/>
    <property type="evidence" value="ECO:0007669"/>
    <property type="project" value="TreeGrafter"/>
</dbReference>